<comment type="function">
    <text evidence="10">Catalyzes the reversible formation of acyl-phosphate (acyl-PO(4)) from acyl-[acyl-carrier-protein] (acyl-ACP). This enzyme utilizes acyl-ACP as fatty acyl donor, but not acyl-CoA.</text>
</comment>
<proteinExistence type="inferred from homology"/>
<dbReference type="GO" id="GO:0008654">
    <property type="term" value="P:phospholipid biosynthetic process"/>
    <property type="evidence" value="ECO:0007669"/>
    <property type="project" value="UniProtKB-KW"/>
</dbReference>
<keyword evidence="6 10" id="KW-0594">Phospholipid biosynthesis</keyword>
<dbReference type="PIRSF" id="PIRSF002465">
    <property type="entry name" value="Phsphlp_syn_PlsX"/>
    <property type="match status" value="1"/>
</dbReference>
<evidence type="ECO:0000256" key="10">
    <source>
        <dbReference type="HAMAP-Rule" id="MF_00019"/>
    </source>
</evidence>
<dbReference type="InterPro" id="IPR003664">
    <property type="entry name" value="FA_synthesis"/>
</dbReference>
<keyword evidence="4 10" id="KW-0808">Transferase</keyword>
<dbReference type="GO" id="GO:0005737">
    <property type="term" value="C:cytoplasm"/>
    <property type="evidence" value="ECO:0007669"/>
    <property type="project" value="UniProtKB-SubCell"/>
</dbReference>
<evidence type="ECO:0000256" key="6">
    <source>
        <dbReference type="ARBA" id="ARBA00023209"/>
    </source>
</evidence>
<evidence type="ECO:0000256" key="8">
    <source>
        <dbReference type="ARBA" id="ARBA00024069"/>
    </source>
</evidence>
<accession>A0A556PRV5</accession>
<keyword evidence="12" id="KW-1185">Reference proteome</keyword>
<name>A0A556PRV5_9BACI</name>
<dbReference type="NCBIfam" id="TIGR00182">
    <property type="entry name" value="plsX"/>
    <property type="match status" value="1"/>
</dbReference>
<evidence type="ECO:0000313" key="11">
    <source>
        <dbReference type="EMBL" id="TSJ67109.1"/>
    </source>
</evidence>
<evidence type="ECO:0000256" key="2">
    <source>
        <dbReference type="ARBA" id="ARBA00022490"/>
    </source>
</evidence>
<evidence type="ECO:0000256" key="7">
    <source>
        <dbReference type="ARBA" id="ARBA00023264"/>
    </source>
</evidence>
<comment type="caution">
    <text evidence="11">The sequence shown here is derived from an EMBL/GenBank/DDBJ whole genome shotgun (WGS) entry which is preliminary data.</text>
</comment>
<dbReference type="Gene3D" id="3.40.718.10">
    <property type="entry name" value="Isopropylmalate Dehydrogenase"/>
    <property type="match status" value="1"/>
</dbReference>
<keyword evidence="3 10" id="KW-0444">Lipid biosynthesis</keyword>
<reference evidence="11 12" key="1">
    <citation type="submission" date="2019-07" db="EMBL/GenBank/DDBJ databases">
        <title>Allobacillus sp. nov. SKP isolated from shrimp paste of Euphausiacea.</title>
        <authorList>
            <person name="Kanchanasin P."/>
            <person name="Tanasupawat S."/>
            <person name="Shi W."/>
            <person name="Wu L."/>
            <person name="Ma J."/>
        </authorList>
    </citation>
    <scope>NUCLEOTIDE SEQUENCE [LARGE SCALE GENOMIC DNA]</scope>
    <source>
        <strain evidence="11 12">SKP4-8</strain>
    </source>
</reference>
<gene>
    <name evidence="10 11" type="primary">plsX</name>
    <name evidence="11" type="ORF">FPQ13_02320</name>
</gene>
<dbReference type="Proteomes" id="UP000316425">
    <property type="component" value="Unassembled WGS sequence"/>
</dbReference>
<dbReference type="Pfam" id="PF02504">
    <property type="entry name" value="FA_synthesis"/>
    <property type="match status" value="1"/>
</dbReference>
<dbReference type="EC" id="2.3.1.274" evidence="8 10"/>
<comment type="similarity">
    <text evidence="10">Belongs to the PlsX family.</text>
</comment>
<comment type="subunit">
    <text evidence="9 10">Homodimer. Probably interacts with PlsY.</text>
</comment>
<evidence type="ECO:0000256" key="4">
    <source>
        <dbReference type="ARBA" id="ARBA00022679"/>
    </source>
</evidence>
<comment type="catalytic activity">
    <reaction evidence="1 10">
        <text>a fatty acyl-[ACP] + phosphate = an acyl phosphate + holo-[ACP]</text>
        <dbReference type="Rhea" id="RHEA:42292"/>
        <dbReference type="Rhea" id="RHEA-COMP:9685"/>
        <dbReference type="Rhea" id="RHEA-COMP:14125"/>
        <dbReference type="ChEBI" id="CHEBI:43474"/>
        <dbReference type="ChEBI" id="CHEBI:59918"/>
        <dbReference type="ChEBI" id="CHEBI:64479"/>
        <dbReference type="ChEBI" id="CHEBI:138651"/>
        <dbReference type="EC" id="2.3.1.274"/>
    </reaction>
</comment>
<protein>
    <recommendedName>
        <fullName evidence="8 10">Phosphate acyltransferase</fullName>
        <ecNumber evidence="8 10">2.3.1.274</ecNumber>
    </recommendedName>
    <alternativeName>
        <fullName evidence="10">Acyl-ACP phosphotransacylase</fullName>
    </alternativeName>
    <alternativeName>
        <fullName evidence="10">Acyl-[acyl-carrier-protein]--phosphate acyltransferase</fullName>
    </alternativeName>
    <alternativeName>
        <fullName evidence="10">Phosphate-acyl-ACP acyltransferase</fullName>
    </alternativeName>
</protein>
<evidence type="ECO:0000313" key="12">
    <source>
        <dbReference type="Proteomes" id="UP000316425"/>
    </source>
</evidence>
<dbReference type="PANTHER" id="PTHR30100">
    <property type="entry name" value="FATTY ACID/PHOSPHOLIPID SYNTHESIS PROTEIN PLSX"/>
    <property type="match status" value="1"/>
</dbReference>
<keyword evidence="7 10" id="KW-1208">Phospholipid metabolism</keyword>
<dbReference type="HAMAP" id="MF_00019">
    <property type="entry name" value="PlsX"/>
    <property type="match status" value="1"/>
</dbReference>
<evidence type="ECO:0000256" key="9">
    <source>
        <dbReference type="ARBA" id="ARBA00046608"/>
    </source>
</evidence>
<comment type="subcellular location">
    <subcellularLocation>
        <location evidence="10">Cytoplasm</location>
    </subcellularLocation>
    <text evidence="10">Associated with the membrane possibly through PlsY.</text>
</comment>
<comment type="pathway">
    <text evidence="10">Lipid metabolism; phospholipid metabolism.</text>
</comment>
<dbReference type="RefSeq" id="WP_144087698.1">
    <property type="nucleotide sequence ID" value="NZ_VMHE01000002.1"/>
</dbReference>
<dbReference type="GO" id="GO:0043811">
    <property type="term" value="F:phosphate:acyl-[acyl carrier protein] acyltransferase activity"/>
    <property type="evidence" value="ECO:0007669"/>
    <property type="project" value="UniProtKB-UniRule"/>
</dbReference>
<sequence>MKIAIDAMGGDNAPEAVVKGSLLAVKEYEELEITLYGDENQIKPFMNESHERISIVHTDEKIESTDEPVRAVRRKKNASMVLMAEAVKEGQADACISAGNTGALMSAGLFKVGRIKGIERPALSPTLPTVDGGGFLFLDVGANVDAKPNHLLQYGIMGSIYAKKIRGIDQPRVGLLNVGTEEQKGSELTKKAFELLQQADLNFIGNVEARDLLDGVADVVVTDGFSGNVVLKTVEGTASTLFSMVKEVFMTNTKTKIAAAMVKTDLKGLKDRLDYSEYGGAGLFGLAAPVIKAHGSSNDRAIFNAIRQTRQLVEEQVIDAITQEVKEMQTEEGSNE</sequence>
<keyword evidence="2 10" id="KW-0963">Cytoplasm</keyword>
<evidence type="ECO:0000256" key="5">
    <source>
        <dbReference type="ARBA" id="ARBA00023098"/>
    </source>
</evidence>
<dbReference type="AlphaFoldDB" id="A0A556PRV5"/>
<dbReference type="OrthoDB" id="9806408at2"/>
<dbReference type="PANTHER" id="PTHR30100:SF1">
    <property type="entry name" value="PHOSPHATE ACYLTRANSFERASE"/>
    <property type="match status" value="1"/>
</dbReference>
<dbReference type="EMBL" id="VMHE01000002">
    <property type="protein sequence ID" value="TSJ67109.1"/>
    <property type="molecule type" value="Genomic_DNA"/>
</dbReference>
<organism evidence="11 12">
    <name type="scientific">Allobacillus salarius</name>
    <dbReference type="NCBI Taxonomy" id="1955272"/>
    <lineage>
        <taxon>Bacteria</taxon>
        <taxon>Bacillati</taxon>
        <taxon>Bacillota</taxon>
        <taxon>Bacilli</taxon>
        <taxon>Bacillales</taxon>
        <taxon>Bacillaceae</taxon>
        <taxon>Allobacillus</taxon>
    </lineage>
</organism>
<evidence type="ECO:0000256" key="3">
    <source>
        <dbReference type="ARBA" id="ARBA00022516"/>
    </source>
</evidence>
<evidence type="ECO:0000256" key="1">
    <source>
        <dbReference type="ARBA" id="ARBA00001232"/>
    </source>
</evidence>
<keyword evidence="11" id="KW-0012">Acyltransferase</keyword>
<dbReference type="SUPFAM" id="SSF53659">
    <property type="entry name" value="Isocitrate/Isopropylmalate dehydrogenase-like"/>
    <property type="match status" value="1"/>
</dbReference>
<dbReference type="InterPro" id="IPR012281">
    <property type="entry name" value="Phospholipid_synth_PlsX-like"/>
</dbReference>
<keyword evidence="5 10" id="KW-0443">Lipid metabolism</keyword>
<dbReference type="UniPathway" id="UPA00085"/>
<dbReference type="GO" id="GO:0006633">
    <property type="term" value="P:fatty acid biosynthetic process"/>
    <property type="evidence" value="ECO:0007669"/>
    <property type="project" value="UniProtKB-UniRule"/>
</dbReference>